<sequence length="246" mass="27289">MEEPSRPLDLTNSEKLPRFGHPIAAGKVDDSSYPAAGPCAQHRARHKEERETTLNNAAANHQGTRRLNQPMVELSRDHELALEASCSCECGFREKGSGENCGKSTSVLSRNGRGWVVAVPLKETDHPPVIKGRSISPCHRASLVYSRVLVLGHLWVVGSFQTILPVVRRRENVIGRLRPGHDGPDSSSMRASYRMASPRDEERIRRESTILRDRSESDGEIHLGCRTSGRPTPAWVGLLWHPGVEE</sequence>
<gene>
    <name evidence="2" type="ORF">B296_00009715</name>
</gene>
<evidence type="ECO:0000313" key="3">
    <source>
        <dbReference type="Proteomes" id="UP000287651"/>
    </source>
</evidence>
<feature type="compositionally biased region" description="Low complexity" evidence="1">
    <location>
        <begin position="186"/>
        <end position="196"/>
    </location>
</feature>
<accession>A0A427AFC5</accession>
<comment type="caution">
    <text evidence="2">The sequence shown here is derived from an EMBL/GenBank/DDBJ whole genome shotgun (WGS) entry which is preliminary data.</text>
</comment>
<proteinExistence type="predicted"/>
<feature type="region of interest" description="Disordered" evidence="1">
    <location>
        <begin position="177"/>
        <end position="201"/>
    </location>
</feature>
<name>A0A427AFC5_ENSVE</name>
<evidence type="ECO:0000256" key="1">
    <source>
        <dbReference type="SAM" id="MobiDB-lite"/>
    </source>
</evidence>
<evidence type="ECO:0000313" key="2">
    <source>
        <dbReference type="EMBL" id="RRT74914.1"/>
    </source>
</evidence>
<dbReference type="Proteomes" id="UP000287651">
    <property type="component" value="Unassembled WGS sequence"/>
</dbReference>
<dbReference type="EMBL" id="AMZH03002633">
    <property type="protein sequence ID" value="RRT74914.1"/>
    <property type="molecule type" value="Genomic_DNA"/>
</dbReference>
<organism evidence="2 3">
    <name type="scientific">Ensete ventricosum</name>
    <name type="common">Abyssinian banana</name>
    <name type="synonym">Musa ensete</name>
    <dbReference type="NCBI Taxonomy" id="4639"/>
    <lineage>
        <taxon>Eukaryota</taxon>
        <taxon>Viridiplantae</taxon>
        <taxon>Streptophyta</taxon>
        <taxon>Embryophyta</taxon>
        <taxon>Tracheophyta</taxon>
        <taxon>Spermatophyta</taxon>
        <taxon>Magnoliopsida</taxon>
        <taxon>Liliopsida</taxon>
        <taxon>Zingiberales</taxon>
        <taxon>Musaceae</taxon>
        <taxon>Ensete</taxon>
    </lineage>
</organism>
<feature type="compositionally biased region" description="Polar residues" evidence="1">
    <location>
        <begin position="53"/>
        <end position="64"/>
    </location>
</feature>
<dbReference type="AlphaFoldDB" id="A0A427AFC5"/>
<protein>
    <submittedName>
        <fullName evidence="2">Uncharacterized protein</fullName>
    </submittedName>
</protein>
<reference evidence="2 3" key="1">
    <citation type="journal article" date="2014" name="Agronomy (Basel)">
        <title>A Draft Genome Sequence for Ensete ventricosum, the Drought-Tolerant Tree Against Hunger.</title>
        <authorList>
            <person name="Harrison J."/>
            <person name="Moore K.A."/>
            <person name="Paszkiewicz K."/>
            <person name="Jones T."/>
            <person name="Grant M."/>
            <person name="Ambacheew D."/>
            <person name="Muzemil S."/>
            <person name="Studholme D.J."/>
        </authorList>
    </citation>
    <scope>NUCLEOTIDE SEQUENCE [LARGE SCALE GENOMIC DNA]</scope>
</reference>
<feature type="region of interest" description="Disordered" evidence="1">
    <location>
        <begin position="1"/>
        <end position="64"/>
    </location>
</feature>